<dbReference type="InterPro" id="IPR010071">
    <property type="entry name" value="AA_adenyl_dom"/>
</dbReference>
<dbReference type="CDD" id="cd05930">
    <property type="entry name" value="A_NRPS"/>
    <property type="match status" value="1"/>
</dbReference>
<dbReference type="InterPro" id="IPR045851">
    <property type="entry name" value="AMP-bd_C_sf"/>
</dbReference>
<dbReference type="GO" id="GO:0044550">
    <property type="term" value="P:secondary metabolite biosynthetic process"/>
    <property type="evidence" value="ECO:0007669"/>
    <property type="project" value="TreeGrafter"/>
</dbReference>
<dbReference type="InterPro" id="IPR042099">
    <property type="entry name" value="ANL_N_sf"/>
</dbReference>
<dbReference type="FunFam" id="3.40.50.980:FF:000001">
    <property type="entry name" value="Non-ribosomal peptide synthetase"/>
    <property type="match status" value="1"/>
</dbReference>
<dbReference type="Gene3D" id="3.40.50.12780">
    <property type="entry name" value="N-terminal domain of ligase-like"/>
    <property type="match status" value="1"/>
</dbReference>
<dbReference type="Pfam" id="PF13193">
    <property type="entry name" value="AMP-binding_C"/>
    <property type="match status" value="1"/>
</dbReference>
<protein>
    <recommendedName>
        <fullName evidence="1">Carrier domain-containing protein</fullName>
    </recommendedName>
</protein>
<organism evidence="2 3">
    <name type="scientific">Actinokineospora bangkokensis</name>
    <dbReference type="NCBI Taxonomy" id="1193682"/>
    <lineage>
        <taxon>Bacteria</taxon>
        <taxon>Bacillati</taxon>
        <taxon>Actinomycetota</taxon>
        <taxon>Actinomycetes</taxon>
        <taxon>Pseudonocardiales</taxon>
        <taxon>Pseudonocardiaceae</taxon>
        <taxon>Actinokineospora</taxon>
    </lineage>
</organism>
<name>A0A1Q9LJW1_9PSEU</name>
<evidence type="ECO:0000259" key="1">
    <source>
        <dbReference type="PROSITE" id="PS50075"/>
    </source>
</evidence>
<dbReference type="EMBL" id="MKQR01000017">
    <property type="protein sequence ID" value="OLR92318.1"/>
    <property type="molecule type" value="Genomic_DNA"/>
</dbReference>
<dbReference type="SUPFAM" id="SSF47336">
    <property type="entry name" value="ACP-like"/>
    <property type="match status" value="1"/>
</dbReference>
<dbReference type="NCBIfam" id="TIGR01733">
    <property type="entry name" value="AA-adenyl-dom"/>
    <property type="match status" value="1"/>
</dbReference>
<dbReference type="Pfam" id="PF00501">
    <property type="entry name" value="AMP-binding"/>
    <property type="match status" value="1"/>
</dbReference>
<dbReference type="AlphaFoldDB" id="A0A1Q9LJW1"/>
<dbReference type="SUPFAM" id="SSF56801">
    <property type="entry name" value="Acetyl-CoA synthetase-like"/>
    <property type="match status" value="1"/>
</dbReference>
<accession>A0A1Q9LJW1</accession>
<gene>
    <name evidence="2" type="ORF">BJP25_23115</name>
</gene>
<sequence length="983" mass="104756">MLPVERWFLAYPRGREAVVQLVVEGTGVLDPEQVRAAVRVAAQACPGTRLRRRGGRWEATGPVPAVVAVDGDALDRTTFEGLPELRGLPAGPKGTTCEVLLLTGARPGLVFRADHAVMDAGGCALWAAAVFRALRGEAVEPADSTATYLDLVRAAGPVERPGELAREWPPPVPMPQRRTGVLWRRRTVDGTFPAVTAKVAQAVADATGLPRSRFGVSVDMRRHDRSIRSTANFSKIVTVDAEAGGDWQAVYTDLLDVLRRKQEMVVLPDTFGQRLPIPVMRGAMDGLEKLAAKRGHLATGTLTHLGRFELAECSTPTFEALSVLTLTTPAPGSALELDIVESGGHTELTLGWWAGGSDELADELLDAVVEALSPRELREWAGNDTDRELRDARTVVEQFRDQVARTPHAPAVSSRTEDLSYAELDRRSDAVTEALLARGVGPGSVVGVLADRSVLAVVAVWGVMKAGAAYLPLDAKHPAERVKWLLGSAGAPVCLAQRPHDLGLEVPEGCGVVILDELPHAPQEPVPAVVPAAADLAYVIYTSGSTGQPKGVEVPHDALANYAEWCADEYGVDATSRLPLLVSLSFDVSGISLVVPLVRGGALLVMREELNHLALQEVLDAGANVIALTPSHLDLISRLDLSSDAVRVLIVIGEQFRRSVALRARELFGPGCRVANHYGPAEATIGVTSHDFDPDADTGPVVPIGNPGYNTTAFLLDPDGRFVEPGEPGELYLGGVQLARGYRGRPDLTRARFTRLADGRRVYRTGDIARLLPSGELEVTGRIDDQVKILGHRVEPTEVSQTLERHPGVGRATVVVRSRGAAKVLAAYAVPAAGGPVPEPTELTAYLCARLPEYMVPATMQLVDDIPLSVNGKVDAKRLPVPPGAEQQAGPAGVTDEVELAVRAIWADVLGVEADRIDRETDFHHLGGTSLTLLAMVGAVAGALVAPEAEEAFTARIAEITRDPSVRRVADLVRSASPVSTHA</sequence>
<keyword evidence="3" id="KW-1185">Reference proteome</keyword>
<feature type="domain" description="Carrier" evidence="1">
    <location>
        <begin position="893"/>
        <end position="977"/>
    </location>
</feature>
<dbReference type="PROSITE" id="PS50075">
    <property type="entry name" value="CARRIER"/>
    <property type="match status" value="1"/>
</dbReference>
<evidence type="ECO:0000313" key="2">
    <source>
        <dbReference type="EMBL" id="OLR92318.1"/>
    </source>
</evidence>
<dbReference type="STRING" id="1193682.BJP25_23115"/>
<dbReference type="Gene3D" id="1.10.1200.10">
    <property type="entry name" value="ACP-like"/>
    <property type="match status" value="1"/>
</dbReference>
<dbReference type="InterPro" id="IPR009081">
    <property type="entry name" value="PP-bd_ACP"/>
</dbReference>
<dbReference type="Pfam" id="PF00550">
    <property type="entry name" value="PP-binding"/>
    <property type="match status" value="1"/>
</dbReference>
<proteinExistence type="predicted"/>
<evidence type="ECO:0000313" key="3">
    <source>
        <dbReference type="Proteomes" id="UP000186040"/>
    </source>
</evidence>
<dbReference type="InterPro" id="IPR036736">
    <property type="entry name" value="ACP-like_sf"/>
</dbReference>
<reference evidence="2 3" key="1">
    <citation type="submission" date="2016-10" db="EMBL/GenBank/DDBJ databases">
        <title>The Draft Genome Sequence of Actinokineospora bangkokensis 44EHWT reveals the biosynthetic pathway of antifungal compounds Thailandins with unusual extender unit butylmalonyl-CoA.</title>
        <authorList>
            <person name="Greule A."/>
            <person name="Intra B."/>
            <person name="Flemming S."/>
            <person name="Rommel M.G."/>
            <person name="Panbangred W."/>
            <person name="Bechthold A."/>
        </authorList>
    </citation>
    <scope>NUCLEOTIDE SEQUENCE [LARGE SCALE GENOMIC DNA]</scope>
    <source>
        <strain evidence="2 3">44EHW</strain>
    </source>
</reference>
<dbReference type="PROSITE" id="PS00455">
    <property type="entry name" value="AMP_BINDING"/>
    <property type="match status" value="1"/>
</dbReference>
<dbReference type="GO" id="GO:0031177">
    <property type="term" value="F:phosphopantetheine binding"/>
    <property type="evidence" value="ECO:0007669"/>
    <property type="project" value="TreeGrafter"/>
</dbReference>
<dbReference type="InterPro" id="IPR020845">
    <property type="entry name" value="AMP-binding_CS"/>
</dbReference>
<dbReference type="InterPro" id="IPR000873">
    <property type="entry name" value="AMP-dep_synth/lig_dom"/>
</dbReference>
<comment type="caution">
    <text evidence="2">The sequence shown here is derived from an EMBL/GenBank/DDBJ whole genome shotgun (WGS) entry which is preliminary data.</text>
</comment>
<dbReference type="Gene3D" id="3.30.300.30">
    <property type="match status" value="1"/>
</dbReference>
<dbReference type="GO" id="GO:0005737">
    <property type="term" value="C:cytoplasm"/>
    <property type="evidence" value="ECO:0007669"/>
    <property type="project" value="TreeGrafter"/>
</dbReference>
<dbReference type="GO" id="GO:0043041">
    <property type="term" value="P:amino acid activation for nonribosomal peptide biosynthetic process"/>
    <property type="evidence" value="ECO:0007669"/>
    <property type="project" value="TreeGrafter"/>
</dbReference>
<dbReference type="PANTHER" id="PTHR45527">
    <property type="entry name" value="NONRIBOSOMAL PEPTIDE SYNTHETASE"/>
    <property type="match status" value="1"/>
</dbReference>
<dbReference type="Proteomes" id="UP000186040">
    <property type="component" value="Unassembled WGS sequence"/>
</dbReference>
<dbReference type="PANTHER" id="PTHR45527:SF1">
    <property type="entry name" value="FATTY ACID SYNTHASE"/>
    <property type="match status" value="1"/>
</dbReference>
<dbReference type="InterPro" id="IPR025110">
    <property type="entry name" value="AMP-bd_C"/>
</dbReference>